<feature type="transmembrane region" description="Helical" evidence="6">
    <location>
        <begin position="18"/>
        <end position="36"/>
    </location>
</feature>
<dbReference type="Proteomes" id="UP001589700">
    <property type="component" value="Unassembled WGS sequence"/>
</dbReference>
<evidence type="ECO:0000256" key="2">
    <source>
        <dbReference type="ARBA" id="ARBA00009399"/>
    </source>
</evidence>
<keyword evidence="4 6" id="KW-1133">Transmembrane helix</keyword>
<organism evidence="8 9">
    <name type="scientific">Dietzia aerolata</name>
    <dbReference type="NCBI Taxonomy" id="595984"/>
    <lineage>
        <taxon>Bacteria</taxon>
        <taxon>Bacillati</taxon>
        <taxon>Actinomycetota</taxon>
        <taxon>Actinomycetes</taxon>
        <taxon>Mycobacteriales</taxon>
        <taxon>Dietziaceae</taxon>
        <taxon>Dietzia</taxon>
    </lineage>
</organism>
<name>A0ABV5JUP0_9ACTN</name>
<proteinExistence type="inferred from homology"/>
<comment type="similarity">
    <text evidence="2">Belongs to the GtrA family.</text>
</comment>
<evidence type="ECO:0000256" key="4">
    <source>
        <dbReference type="ARBA" id="ARBA00022989"/>
    </source>
</evidence>
<keyword evidence="9" id="KW-1185">Reference proteome</keyword>
<protein>
    <submittedName>
        <fullName evidence="8">GtrA family protein</fullName>
    </submittedName>
</protein>
<dbReference type="RefSeq" id="WP_182631488.1">
    <property type="nucleotide sequence ID" value="NZ_JAALDM010000057.1"/>
</dbReference>
<evidence type="ECO:0000313" key="8">
    <source>
        <dbReference type="EMBL" id="MFB9261405.1"/>
    </source>
</evidence>
<dbReference type="InterPro" id="IPR007267">
    <property type="entry name" value="GtrA_DPMS_TM"/>
</dbReference>
<feature type="domain" description="GtrA/DPMS transmembrane" evidence="7">
    <location>
        <begin position="21"/>
        <end position="135"/>
    </location>
</feature>
<dbReference type="PANTHER" id="PTHR38459">
    <property type="entry name" value="PROPHAGE BACTOPRENOL-LINKED GLUCOSE TRANSLOCASE HOMOLOG"/>
    <property type="match status" value="1"/>
</dbReference>
<comment type="caution">
    <text evidence="8">The sequence shown here is derived from an EMBL/GenBank/DDBJ whole genome shotgun (WGS) entry which is preliminary data.</text>
</comment>
<evidence type="ECO:0000313" key="9">
    <source>
        <dbReference type="Proteomes" id="UP001589700"/>
    </source>
</evidence>
<gene>
    <name evidence="8" type="ORF">ACFFVD_16595</name>
</gene>
<dbReference type="EMBL" id="JBHMDY010000032">
    <property type="protein sequence ID" value="MFB9261405.1"/>
    <property type="molecule type" value="Genomic_DNA"/>
</dbReference>
<reference evidence="8 9" key="1">
    <citation type="submission" date="2024-09" db="EMBL/GenBank/DDBJ databases">
        <authorList>
            <person name="Sun Q."/>
            <person name="Mori K."/>
        </authorList>
    </citation>
    <scope>NUCLEOTIDE SEQUENCE [LARGE SCALE GENOMIC DNA]</scope>
    <source>
        <strain evidence="8 9">CCM 7659</strain>
    </source>
</reference>
<accession>A0ABV5JUP0</accession>
<dbReference type="Pfam" id="PF04138">
    <property type="entry name" value="GtrA_DPMS_TM"/>
    <property type="match status" value="1"/>
</dbReference>
<comment type="subcellular location">
    <subcellularLocation>
        <location evidence="1">Membrane</location>
        <topology evidence="1">Multi-pass membrane protein</topology>
    </subcellularLocation>
</comment>
<keyword evidence="3 6" id="KW-0812">Transmembrane</keyword>
<evidence type="ECO:0000256" key="3">
    <source>
        <dbReference type="ARBA" id="ARBA00022692"/>
    </source>
</evidence>
<evidence type="ECO:0000256" key="5">
    <source>
        <dbReference type="ARBA" id="ARBA00023136"/>
    </source>
</evidence>
<feature type="transmembrane region" description="Helical" evidence="6">
    <location>
        <begin position="84"/>
        <end position="101"/>
    </location>
</feature>
<feature type="transmembrane region" description="Helical" evidence="6">
    <location>
        <begin position="48"/>
        <end position="64"/>
    </location>
</feature>
<sequence length="151" mass="16433">MAQLGPLRTSLQHLSRELFLFILSGCIAAAVDYGTYRLLLTFELSPSLARAGSYIAGSTTAFLINRKWAFKGNGSSSEALRGAVTYLAIFFVIVGSNWLLLETFHGWANALFWAWFLSQGIGTTLNFLLQKLFVFRAGTGFRPAPATATGG</sequence>
<evidence type="ECO:0000259" key="7">
    <source>
        <dbReference type="Pfam" id="PF04138"/>
    </source>
</evidence>
<evidence type="ECO:0000256" key="6">
    <source>
        <dbReference type="SAM" id="Phobius"/>
    </source>
</evidence>
<dbReference type="PANTHER" id="PTHR38459:SF6">
    <property type="entry name" value="ARABINOGALACTAN BIOSYNTHESIS RECRUITING PROTEIN RV3789"/>
    <property type="match status" value="1"/>
</dbReference>
<evidence type="ECO:0000256" key="1">
    <source>
        <dbReference type="ARBA" id="ARBA00004141"/>
    </source>
</evidence>
<feature type="transmembrane region" description="Helical" evidence="6">
    <location>
        <begin position="107"/>
        <end position="129"/>
    </location>
</feature>
<dbReference type="InterPro" id="IPR051401">
    <property type="entry name" value="GtrA_CellWall_Glycosyl"/>
</dbReference>
<keyword evidence="5 6" id="KW-0472">Membrane</keyword>